<dbReference type="PROSITE" id="PS51352">
    <property type="entry name" value="THIOREDOXIN_2"/>
    <property type="match status" value="1"/>
</dbReference>
<keyword evidence="2 4" id="KW-0575">Peroxidase</keyword>
<dbReference type="GO" id="GO:0004601">
    <property type="term" value="F:peroxidase activity"/>
    <property type="evidence" value="ECO:0007669"/>
    <property type="project" value="UniProtKB-KW"/>
</dbReference>
<sequence>MFGYIARGFQKADKTTGKTLADFSALDIDGNAVELKNYVGKNYKELVEVYDKYNSQGFEVLAFPCNQFGGQEPAPEAEVKAFAQGFGVKFPMFSKIDVNGNNVHPLYNWLKTEKRGTMGDDIKWNFAKFLVGKDGLPHERYAPPPSPLSIVPDIEKHLSK</sequence>
<keyword evidence="3 4" id="KW-0560">Oxidoreductase</keyword>
<dbReference type="Proteomes" id="UP001190700">
    <property type="component" value="Unassembled WGS sequence"/>
</dbReference>
<name>A0AAE0BVM0_9CHLO</name>
<dbReference type="PROSITE" id="PS00763">
    <property type="entry name" value="GLUTATHIONE_PEROXID_2"/>
    <property type="match status" value="1"/>
</dbReference>
<dbReference type="CDD" id="cd00340">
    <property type="entry name" value="GSH_Peroxidase"/>
    <property type="match status" value="1"/>
</dbReference>
<accession>A0AAE0BVM0</accession>
<dbReference type="InterPro" id="IPR029760">
    <property type="entry name" value="GPX_CS"/>
</dbReference>
<evidence type="ECO:0000256" key="4">
    <source>
        <dbReference type="RuleBase" id="RU000499"/>
    </source>
</evidence>
<comment type="similarity">
    <text evidence="1 4">Belongs to the glutathione peroxidase family.</text>
</comment>
<dbReference type="PANTHER" id="PTHR11592">
    <property type="entry name" value="GLUTATHIONE PEROXIDASE"/>
    <property type="match status" value="1"/>
</dbReference>
<comment type="caution">
    <text evidence="6">The sequence shown here is derived from an EMBL/GenBank/DDBJ whole genome shotgun (WGS) entry which is preliminary data.</text>
</comment>
<evidence type="ECO:0000256" key="2">
    <source>
        <dbReference type="ARBA" id="ARBA00022559"/>
    </source>
</evidence>
<feature type="domain" description="Thioredoxin" evidence="5">
    <location>
        <begin position="14"/>
        <end position="160"/>
    </location>
</feature>
<evidence type="ECO:0000259" key="5">
    <source>
        <dbReference type="PROSITE" id="PS51352"/>
    </source>
</evidence>
<dbReference type="EMBL" id="LGRX02033114">
    <property type="protein sequence ID" value="KAK3242824.1"/>
    <property type="molecule type" value="Genomic_DNA"/>
</dbReference>
<evidence type="ECO:0000313" key="7">
    <source>
        <dbReference type="Proteomes" id="UP001190700"/>
    </source>
</evidence>
<dbReference type="AlphaFoldDB" id="A0AAE0BVM0"/>
<proteinExistence type="inferred from homology"/>
<dbReference type="InterPro" id="IPR000889">
    <property type="entry name" value="Glutathione_peroxidase"/>
</dbReference>
<dbReference type="PROSITE" id="PS51355">
    <property type="entry name" value="GLUTATHIONE_PEROXID_3"/>
    <property type="match status" value="1"/>
</dbReference>
<reference evidence="6 7" key="1">
    <citation type="journal article" date="2015" name="Genome Biol. Evol.">
        <title>Comparative Genomics of a Bacterivorous Green Alga Reveals Evolutionary Causalities and Consequences of Phago-Mixotrophic Mode of Nutrition.</title>
        <authorList>
            <person name="Burns J.A."/>
            <person name="Paasch A."/>
            <person name="Narechania A."/>
            <person name="Kim E."/>
        </authorList>
    </citation>
    <scope>NUCLEOTIDE SEQUENCE [LARGE SCALE GENOMIC DNA]</scope>
    <source>
        <strain evidence="6 7">PLY_AMNH</strain>
    </source>
</reference>
<dbReference type="Gene3D" id="3.40.30.10">
    <property type="entry name" value="Glutaredoxin"/>
    <property type="match status" value="1"/>
</dbReference>
<dbReference type="PIRSF" id="PIRSF000303">
    <property type="entry name" value="Glutathion_perox"/>
    <property type="match status" value="1"/>
</dbReference>
<keyword evidence="7" id="KW-1185">Reference proteome</keyword>
<dbReference type="PANTHER" id="PTHR11592:SF78">
    <property type="entry name" value="GLUTATHIONE PEROXIDASE"/>
    <property type="match status" value="1"/>
</dbReference>
<dbReference type="SUPFAM" id="SSF52833">
    <property type="entry name" value="Thioredoxin-like"/>
    <property type="match status" value="1"/>
</dbReference>
<gene>
    <name evidence="6" type="ORF">CYMTET_47495</name>
</gene>
<dbReference type="InterPro" id="IPR036249">
    <property type="entry name" value="Thioredoxin-like_sf"/>
</dbReference>
<dbReference type="InterPro" id="IPR013766">
    <property type="entry name" value="Thioredoxin_domain"/>
</dbReference>
<evidence type="ECO:0000256" key="1">
    <source>
        <dbReference type="ARBA" id="ARBA00006926"/>
    </source>
</evidence>
<evidence type="ECO:0000256" key="3">
    <source>
        <dbReference type="ARBA" id="ARBA00023002"/>
    </source>
</evidence>
<dbReference type="Pfam" id="PF00255">
    <property type="entry name" value="GSHPx"/>
    <property type="match status" value="1"/>
</dbReference>
<dbReference type="GO" id="GO:0006979">
    <property type="term" value="P:response to oxidative stress"/>
    <property type="evidence" value="ECO:0007669"/>
    <property type="project" value="InterPro"/>
</dbReference>
<protein>
    <recommendedName>
        <fullName evidence="4">Glutathione peroxidase</fullName>
    </recommendedName>
</protein>
<evidence type="ECO:0000313" key="6">
    <source>
        <dbReference type="EMBL" id="KAK3242824.1"/>
    </source>
</evidence>
<organism evidence="6 7">
    <name type="scientific">Cymbomonas tetramitiformis</name>
    <dbReference type="NCBI Taxonomy" id="36881"/>
    <lineage>
        <taxon>Eukaryota</taxon>
        <taxon>Viridiplantae</taxon>
        <taxon>Chlorophyta</taxon>
        <taxon>Pyramimonadophyceae</taxon>
        <taxon>Pyramimonadales</taxon>
        <taxon>Pyramimonadaceae</taxon>
        <taxon>Cymbomonas</taxon>
    </lineage>
</organism>
<dbReference type="PRINTS" id="PR01011">
    <property type="entry name" value="GLUTPROXDASE"/>
</dbReference>